<accession>A0A9D2RS44</accession>
<organism evidence="1 2">
    <name type="scientific">Candidatus Oscillibacter excrementigallinarum</name>
    <dbReference type="NCBI Taxonomy" id="2838716"/>
    <lineage>
        <taxon>Bacteria</taxon>
        <taxon>Bacillati</taxon>
        <taxon>Bacillota</taxon>
        <taxon>Clostridia</taxon>
        <taxon>Eubacteriales</taxon>
        <taxon>Oscillospiraceae</taxon>
        <taxon>Oscillibacter</taxon>
    </lineage>
</organism>
<reference evidence="1" key="1">
    <citation type="journal article" date="2021" name="PeerJ">
        <title>Extensive microbial diversity within the chicken gut microbiome revealed by metagenomics and culture.</title>
        <authorList>
            <person name="Gilroy R."/>
            <person name="Ravi A."/>
            <person name="Getino M."/>
            <person name="Pursley I."/>
            <person name="Horton D.L."/>
            <person name="Alikhan N.F."/>
            <person name="Baker D."/>
            <person name="Gharbi K."/>
            <person name="Hall N."/>
            <person name="Watson M."/>
            <person name="Adriaenssens E.M."/>
            <person name="Foster-Nyarko E."/>
            <person name="Jarju S."/>
            <person name="Secka A."/>
            <person name="Antonio M."/>
            <person name="Oren A."/>
            <person name="Chaudhuri R.R."/>
            <person name="La Ragione R."/>
            <person name="Hildebrand F."/>
            <person name="Pallen M.J."/>
        </authorList>
    </citation>
    <scope>NUCLEOTIDE SEQUENCE</scope>
    <source>
        <strain evidence="1">ChiBcec18-1249</strain>
    </source>
</reference>
<proteinExistence type="predicted"/>
<evidence type="ECO:0000313" key="2">
    <source>
        <dbReference type="Proteomes" id="UP000823824"/>
    </source>
</evidence>
<dbReference type="AlphaFoldDB" id="A0A9D2RS44"/>
<dbReference type="Proteomes" id="UP000823824">
    <property type="component" value="Unassembled WGS sequence"/>
</dbReference>
<gene>
    <name evidence="1" type="ORF">H9787_10570</name>
</gene>
<reference evidence="1" key="2">
    <citation type="submission" date="2021-04" db="EMBL/GenBank/DDBJ databases">
        <authorList>
            <person name="Gilroy R."/>
        </authorList>
    </citation>
    <scope>NUCLEOTIDE SEQUENCE</scope>
    <source>
        <strain evidence="1">ChiBcec18-1249</strain>
    </source>
</reference>
<dbReference type="EMBL" id="DWZJ01000098">
    <property type="protein sequence ID" value="HJB14134.1"/>
    <property type="molecule type" value="Genomic_DNA"/>
</dbReference>
<protein>
    <submittedName>
        <fullName evidence="1">Uncharacterized protein</fullName>
    </submittedName>
</protein>
<sequence>MNIDTDKLVEILTGVLNAPARSPALQPLARVKYPGRELGHITEYGGGFSIRLYKFGHEYKHRGPVPKKLPLIRPAAVQAALNDALPDGLSVTAVRDCGKFIEVFIRRREP</sequence>
<comment type="caution">
    <text evidence="1">The sequence shown here is derived from an EMBL/GenBank/DDBJ whole genome shotgun (WGS) entry which is preliminary data.</text>
</comment>
<evidence type="ECO:0000313" key="1">
    <source>
        <dbReference type="EMBL" id="HJB14134.1"/>
    </source>
</evidence>
<name>A0A9D2RS44_9FIRM</name>